<dbReference type="InterPro" id="IPR057666">
    <property type="entry name" value="DrpA_SLOG"/>
</dbReference>
<dbReference type="InterPro" id="IPR041614">
    <property type="entry name" value="DprA_WH"/>
</dbReference>
<dbReference type="Gene3D" id="3.40.50.450">
    <property type="match status" value="1"/>
</dbReference>
<name>A0ABS2EZU8_9ACTN</name>
<dbReference type="PANTHER" id="PTHR43022">
    <property type="entry name" value="PROTEIN SMF"/>
    <property type="match status" value="1"/>
</dbReference>
<protein>
    <submittedName>
        <fullName evidence="4">DNA-protecting protein DprA</fullName>
    </submittedName>
</protein>
<dbReference type="Pfam" id="PF02481">
    <property type="entry name" value="DNA_processg_A"/>
    <property type="match status" value="1"/>
</dbReference>
<gene>
    <name evidence="4" type="ORF">H9X80_00910</name>
</gene>
<dbReference type="Proteomes" id="UP000712527">
    <property type="component" value="Unassembled WGS sequence"/>
</dbReference>
<feature type="domain" description="Smf/DprA SLOG" evidence="2">
    <location>
        <begin position="12"/>
        <end position="214"/>
    </location>
</feature>
<feature type="domain" description="DprA winged helix" evidence="3">
    <location>
        <begin position="240"/>
        <end position="285"/>
    </location>
</feature>
<dbReference type="EMBL" id="JACSNQ010000001">
    <property type="protein sequence ID" value="MBM6774120.1"/>
    <property type="molecule type" value="Genomic_DNA"/>
</dbReference>
<dbReference type="RefSeq" id="WP_204792465.1">
    <property type="nucleotide sequence ID" value="NZ_JACSNQ010000001.1"/>
</dbReference>
<evidence type="ECO:0000259" key="2">
    <source>
        <dbReference type="Pfam" id="PF02481"/>
    </source>
</evidence>
<accession>A0ABS2EZU8</accession>
<comment type="caution">
    <text evidence="4">The sequence shown here is derived from an EMBL/GenBank/DDBJ whole genome shotgun (WGS) entry which is preliminary data.</text>
</comment>
<reference evidence="4 5" key="1">
    <citation type="journal article" date="2021" name="Sci. Rep.">
        <title>The distribution of antibiotic resistance genes in chicken gut microbiota commensals.</title>
        <authorList>
            <person name="Juricova H."/>
            <person name="Matiasovicova J."/>
            <person name="Kubasova T."/>
            <person name="Cejkova D."/>
            <person name="Rychlik I."/>
        </authorList>
    </citation>
    <scope>NUCLEOTIDE SEQUENCE [LARGE SCALE GENOMIC DNA]</scope>
    <source>
        <strain evidence="4 5">An794</strain>
    </source>
</reference>
<keyword evidence="5" id="KW-1185">Reference proteome</keyword>
<comment type="similarity">
    <text evidence="1">Belongs to the DprA/Smf family.</text>
</comment>
<evidence type="ECO:0000313" key="4">
    <source>
        <dbReference type="EMBL" id="MBM6774120.1"/>
    </source>
</evidence>
<evidence type="ECO:0000256" key="1">
    <source>
        <dbReference type="ARBA" id="ARBA00006525"/>
    </source>
</evidence>
<dbReference type="Gene3D" id="1.10.10.10">
    <property type="entry name" value="Winged helix-like DNA-binding domain superfamily/Winged helix DNA-binding domain"/>
    <property type="match status" value="1"/>
</dbReference>
<dbReference type="InterPro" id="IPR003488">
    <property type="entry name" value="DprA"/>
</dbReference>
<dbReference type="InterPro" id="IPR036388">
    <property type="entry name" value="WH-like_DNA-bd_sf"/>
</dbReference>
<evidence type="ECO:0000313" key="5">
    <source>
        <dbReference type="Proteomes" id="UP000712527"/>
    </source>
</evidence>
<dbReference type="SUPFAM" id="SSF102405">
    <property type="entry name" value="MCP/YpsA-like"/>
    <property type="match status" value="1"/>
</dbReference>
<sequence length="298" mass="30507">MGHEGTGARWVIERGSEGWPPALEDLPSPPGRIYGLGNPEALLGPAIAVIGARRATPYGLSVAAMAGRVGAECGVTVISGGAMGCDHAAGAAALEAGGVGVVVSGCGADVVYPESSRDVFEGSVETGGAVVSLERWGAGPRRWAFPKRNALIAALSEVLVVTEAGARSGTMSTADAAVELGRTIYAVPGSIFSPESAGTNRLIAEGARIIPDEQSLGMAIALDFGCARLEGQAGHRRGGAVMAALLASPTRPDELAARLGEDVLTVMRTLTEYEARGMAQRLPDGRYSPTESYLLGHN</sequence>
<proteinExistence type="inferred from homology"/>
<dbReference type="Pfam" id="PF17782">
    <property type="entry name" value="WHD_DprA"/>
    <property type="match status" value="1"/>
</dbReference>
<evidence type="ECO:0000259" key="3">
    <source>
        <dbReference type="Pfam" id="PF17782"/>
    </source>
</evidence>
<dbReference type="PANTHER" id="PTHR43022:SF1">
    <property type="entry name" value="PROTEIN SMF"/>
    <property type="match status" value="1"/>
</dbReference>
<organism evidence="4 5">
    <name type="scientific">Olsenella profusa</name>
    <dbReference type="NCBI Taxonomy" id="138595"/>
    <lineage>
        <taxon>Bacteria</taxon>
        <taxon>Bacillati</taxon>
        <taxon>Actinomycetota</taxon>
        <taxon>Coriobacteriia</taxon>
        <taxon>Coriobacteriales</taxon>
        <taxon>Atopobiaceae</taxon>
        <taxon>Olsenella</taxon>
    </lineage>
</organism>